<sequence length="239" mass="25710">MLLHPHQLRLTWISPGLMIYNFYRNKSRKQSLYGQQVLKCSRIVGQRPPNQGPWSGSSGATCSHATQPALGEEPLANRWRQRSTADRPGAQRPTQAPGIQPRPAMGTGVRAQTRTPPHSSHHTPRPSQGHAPRASTEPSPVATAPAELRWRPGIILHFRIERRPPSAHPRSKGCTPASQKARKPLQTSGAPLTRAFPVCPQARVLSRAATVSQSPHAPGLVAGAAAGAPDAADCAASRR</sequence>
<feature type="region of interest" description="Disordered" evidence="1">
    <location>
        <begin position="44"/>
        <end position="148"/>
    </location>
</feature>
<evidence type="ECO:0000256" key="1">
    <source>
        <dbReference type="SAM" id="MobiDB-lite"/>
    </source>
</evidence>
<organism evidence="2 3">
    <name type="scientific">Rangifer tarandus platyrhynchus</name>
    <name type="common">Svalbard reindeer</name>
    <dbReference type="NCBI Taxonomy" id="3082113"/>
    <lineage>
        <taxon>Eukaryota</taxon>
        <taxon>Metazoa</taxon>
        <taxon>Chordata</taxon>
        <taxon>Craniata</taxon>
        <taxon>Vertebrata</taxon>
        <taxon>Euteleostomi</taxon>
        <taxon>Mammalia</taxon>
        <taxon>Eutheria</taxon>
        <taxon>Laurasiatheria</taxon>
        <taxon>Artiodactyla</taxon>
        <taxon>Ruminantia</taxon>
        <taxon>Pecora</taxon>
        <taxon>Cervidae</taxon>
        <taxon>Odocoileinae</taxon>
        <taxon>Rangifer</taxon>
    </lineage>
</organism>
<name>A0ABN8ZZZ2_RANTA</name>
<dbReference type="EMBL" id="OX459944">
    <property type="protein sequence ID" value="CAI9178985.1"/>
    <property type="molecule type" value="Genomic_DNA"/>
</dbReference>
<protein>
    <submittedName>
        <fullName evidence="2">Uncharacterized protein</fullName>
    </submittedName>
</protein>
<keyword evidence="3" id="KW-1185">Reference proteome</keyword>
<reference evidence="2" key="1">
    <citation type="submission" date="2023-04" db="EMBL/GenBank/DDBJ databases">
        <authorList>
            <consortium name="ELIXIR-Norway"/>
        </authorList>
    </citation>
    <scope>NUCLEOTIDE SEQUENCE [LARGE SCALE GENOMIC DNA]</scope>
</reference>
<proteinExistence type="predicted"/>
<feature type="region of interest" description="Disordered" evidence="1">
    <location>
        <begin position="163"/>
        <end position="194"/>
    </location>
</feature>
<feature type="region of interest" description="Disordered" evidence="1">
    <location>
        <begin position="213"/>
        <end position="239"/>
    </location>
</feature>
<evidence type="ECO:0000313" key="3">
    <source>
        <dbReference type="Proteomes" id="UP001176941"/>
    </source>
</evidence>
<evidence type="ECO:0000313" key="2">
    <source>
        <dbReference type="EMBL" id="CAI9178985.1"/>
    </source>
</evidence>
<feature type="compositionally biased region" description="Low complexity" evidence="1">
    <location>
        <begin position="217"/>
        <end position="239"/>
    </location>
</feature>
<accession>A0ABN8ZZZ2</accession>
<feature type="compositionally biased region" description="Polar residues" evidence="1">
    <location>
        <begin position="48"/>
        <end position="66"/>
    </location>
</feature>
<dbReference type="Proteomes" id="UP001176941">
    <property type="component" value="Chromosome 8"/>
</dbReference>
<gene>
    <name evidence="2" type="ORF">MRATA1EN1_LOCUS27947</name>
</gene>